<evidence type="ECO:0008006" key="3">
    <source>
        <dbReference type="Google" id="ProtNLM"/>
    </source>
</evidence>
<dbReference type="AlphaFoldDB" id="A0A7S2HTH0"/>
<accession>A0A7S2HTH0</accession>
<sequence length="177" mass="19314">MQGLSVLRQAGLRSWATSWGRENLVRPVREMTRRQLVVAVSVGAWGGIFPFPLCTMPSTLFSVFAYSAGVPKRFRFNAPMGSIAILVNGLMFPANLTLMPCFIGAGQKAYSHFRGEEMDGVCFTREVVTELQEKPRETLQRFGAALGLGVAAWAMATPLVLGHIRVLGAVSALMPRL</sequence>
<keyword evidence="1" id="KW-1133">Transmembrane helix</keyword>
<dbReference type="EMBL" id="HBGQ01076764">
    <property type="protein sequence ID" value="CAD9500023.1"/>
    <property type="molecule type" value="Transcribed_RNA"/>
</dbReference>
<feature type="transmembrane region" description="Helical" evidence="1">
    <location>
        <begin position="83"/>
        <end position="105"/>
    </location>
</feature>
<evidence type="ECO:0000313" key="2">
    <source>
        <dbReference type="EMBL" id="CAD9500023.1"/>
    </source>
</evidence>
<proteinExistence type="predicted"/>
<feature type="transmembrane region" description="Helical" evidence="1">
    <location>
        <begin position="36"/>
        <end position="63"/>
    </location>
</feature>
<gene>
    <name evidence="2" type="ORF">AAND1436_LOCUS36795</name>
</gene>
<keyword evidence="1" id="KW-0472">Membrane</keyword>
<evidence type="ECO:0000256" key="1">
    <source>
        <dbReference type="SAM" id="Phobius"/>
    </source>
</evidence>
<reference evidence="2" key="1">
    <citation type="submission" date="2021-01" db="EMBL/GenBank/DDBJ databases">
        <authorList>
            <person name="Corre E."/>
            <person name="Pelletier E."/>
            <person name="Niang G."/>
            <person name="Scheremetjew M."/>
            <person name="Finn R."/>
            <person name="Kale V."/>
            <person name="Holt S."/>
            <person name="Cochrane G."/>
            <person name="Meng A."/>
            <person name="Brown T."/>
            <person name="Cohen L."/>
        </authorList>
    </citation>
    <scope>NUCLEOTIDE SEQUENCE</scope>
    <source>
        <strain evidence="2">CCMP2222</strain>
    </source>
</reference>
<organism evidence="2">
    <name type="scientific">Alexandrium andersonii</name>
    <dbReference type="NCBI Taxonomy" id="327968"/>
    <lineage>
        <taxon>Eukaryota</taxon>
        <taxon>Sar</taxon>
        <taxon>Alveolata</taxon>
        <taxon>Dinophyceae</taxon>
        <taxon>Gonyaulacales</taxon>
        <taxon>Pyrocystaceae</taxon>
        <taxon>Alexandrium</taxon>
    </lineage>
</organism>
<feature type="transmembrane region" description="Helical" evidence="1">
    <location>
        <begin position="142"/>
        <end position="164"/>
    </location>
</feature>
<protein>
    <recommendedName>
        <fullName evidence="3">DUF2062 domain-containing protein</fullName>
    </recommendedName>
</protein>
<keyword evidence="1" id="KW-0812">Transmembrane</keyword>
<name>A0A7S2HTH0_9DINO</name>